<dbReference type="AlphaFoldDB" id="H0G3A4"/>
<evidence type="ECO:0000313" key="3">
    <source>
        <dbReference type="Proteomes" id="UP000004038"/>
    </source>
</evidence>
<keyword evidence="1" id="KW-1133">Transmembrane helix</keyword>
<organism evidence="2 3">
    <name type="scientific">Sinorhizobium meliloti CCNWSX0020</name>
    <dbReference type="NCBI Taxonomy" id="1107881"/>
    <lineage>
        <taxon>Bacteria</taxon>
        <taxon>Pseudomonadati</taxon>
        <taxon>Pseudomonadota</taxon>
        <taxon>Alphaproteobacteria</taxon>
        <taxon>Hyphomicrobiales</taxon>
        <taxon>Rhizobiaceae</taxon>
        <taxon>Sinorhizobium/Ensifer group</taxon>
        <taxon>Sinorhizobium</taxon>
    </lineage>
</organism>
<reference evidence="2 3" key="1">
    <citation type="journal article" date="2012" name="J. Bacteriol.">
        <title>Draft Genome Sequence of Sinorhizobium meliloti CCNWSX0020, a Nitrogen-Fixing Symbiont with Copper Tolerance Capability Isolated from Lead-Zinc Mine Tailings.</title>
        <authorList>
            <person name="Li Z."/>
            <person name="Ma Z."/>
            <person name="Hao X."/>
            <person name="Wei G."/>
        </authorList>
    </citation>
    <scope>NUCLEOTIDE SEQUENCE [LARGE SCALE GENOMIC DNA]</scope>
    <source>
        <strain evidence="2 3">CCNWSX0020</strain>
    </source>
</reference>
<keyword evidence="1" id="KW-0472">Membrane</keyword>
<dbReference type="EMBL" id="AGVV01000041">
    <property type="protein sequence ID" value="EHK76267.1"/>
    <property type="molecule type" value="Genomic_DNA"/>
</dbReference>
<protein>
    <recommendedName>
        <fullName evidence="4">Transmembrane protein</fullName>
    </recommendedName>
</protein>
<dbReference type="PATRIC" id="fig|1107881.3.peg.4020"/>
<evidence type="ECO:0000256" key="1">
    <source>
        <dbReference type="SAM" id="Phobius"/>
    </source>
</evidence>
<evidence type="ECO:0008006" key="4">
    <source>
        <dbReference type="Google" id="ProtNLM"/>
    </source>
</evidence>
<dbReference type="Proteomes" id="UP000004038">
    <property type="component" value="Unassembled WGS sequence"/>
</dbReference>
<accession>H0G3A4</accession>
<proteinExistence type="predicted"/>
<name>H0G3A4_RHIML</name>
<feature type="transmembrane region" description="Helical" evidence="1">
    <location>
        <begin position="44"/>
        <end position="64"/>
    </location>
</feature>
<sequence>MPFPVMPFVVPAFQPLRKPRRADPLASGVASTHMPNRKVTIMQSIRSVLFTAAAITITLVAFVFTASLALALAGIAAIIAVGSAIAAKLNGRPVQARARARANPGKRGTIIDL</sequence>
<gene>
    <name evidence="2" type="ORF">SM0020_19752</name>
</gene>
<feature type="transmembrane region" description="Helical" evidence="1">
    <location>
        <begin position="70"/>
        <end position="89"/>
    </location>
</feature>
<keyword evidence="1" id="KW-0812">Transmembrane</keyword>
<evidence type="ECO:0000313" key="2">
    <source>
        <dbReference type="EMBL" id="EHK76267.1"/>
    </source>
</evidence>